<dbReference type="PANTHER" id="PTHR43280">
    <property type="entry name" value="ARAC-FAMILY TRANSCRIPTIONAL REGULATOR"/>
    <property type="match status" value="1"/>
</dbReference>
<protein>
    <submittedName>
        <fullName evidence="5">Helix-turn-helix domain-containing protein</fullName>
    </submittedName>
</protein>
<keyword evidence="1" id="KW-0805">Transcription regulation</keyword>
<evidence type="ECO:0000256" key="1">
    <source>
        <dbReference type="ARBA" id="ARBA00023015"/>
    </source>
</evidence>
<keyword evidence="6" id="KW-1185">Reference proteome</keyword>
<accession>A0ABT8YSC2</accession>
<proteinExistence type="predicted"/>
<reference evidence="5" key="1">
    <citation type="journal article" date="2015" name="Int. J. Syst. Evol. Microbiol.">
        <title>Rhizobium alvei sp. nov., isolated from a freshwater river.</title>
        <authorList>
            <person name="Sheu S.Y."/>
            <person name="Huang H.W."/>
            <person name="Young C.C."/>
            <person name="Chen W.M."/>
        </authorList>
    </citation>
    <scope>NUCLEOTIDE SEQUENCE</scope>
    <source>
        <strain evidence="5">TNR-22</strain>
    </source>
</reference>
<evidence type="ECO:0000313" key="5">
    <source>
        <dbReference type="EMBL" id="MDO6966554.1"/>
    </source>
</evidence>
<dbReference type="InterPro" id="IPR020449">
    <property type="entry name" value="Tscrpt_reg_AraC-type_HTH"/>
</dbReference>
<dbReference type="InterPro" id="IPR018060">
    <property type="entry name" value="HTH_AraC"/>
</dbReference>
<gene>
    <name evidence="5" type="ORF">Q4481_21575</name>
</gene>
<dbReference type="PRINTS" id="PR00032">
    <property type="entry name" value="HTHARAC"/>
</dbReference>
<dbReference type="PROSITE" id="PS01124">
    <property type="entry name" value="HTH_ARAC_FAMILY_2"/>
    <property type="match status" value="1"/>
</dbReference>
<dbReference type="SMART" id="SM00342">
    <property type="entry name" value="HTH_ARAC"/>
    <property type="match status" value="1"/>
</dbReference>
<dbReference type="PANTHER" id="PTHR43280:SF32">
    <property type="entry name" value="TRANSCRIPTIONAL REGULATORY PROTEIN"/>
    <property type="match status" value="1"/>
</dbReference>
<dbReference type="Proteomes" id="UP001174932">
    <property type="component" value="Unassembled WGS sequence"/>
</dbReference>
<reference evidence="5" key="2">
    <citation type="submission" date="2023-07" db="EMBL/GenBank/DDBJ databases">
        <authorList>
            <person name="Shen H."/>
        </authorList>
    </citation>
    <scope>NUCLEOTIDE SEQUENCE</scope>
    <source>
        <strain evidence="5">TNR-22</strain>
    </source>
</reference>
<name>A0ABT8YSC2_9HYPH</name>
<dbReference type="EMBL" id="JAUOZU010000018">
    <property type="protein sequence ID" value="MDO6966554.1"/>
    <property type="molecule type" value="Genomic_DNA"/>
</dbReference>
<evidence type="ECO:0000256" key="2">
    <source>
        <dbReference type="ARBA" id="ARBA00023125"/>
    </source>
</evidence>
<dbReference type="InterPro" id="IPR009057">
    <property type="entry name" value="Homeodomain-like_sf"/>
</dbReference>
<comment type="caution">
    <text evidence="5">The sequence shown here is derived from an EMBL/GenBank/DDBJ whole genome shotgun (WGS) entry which is preliminary data.</text>
</comment>
<dbReference type="Gene3D" id="1.10.10.60">
    <property type="entry name" value="Homeodomain-like"/>
    <property type="match status" value="1"/>
</dbReference>
<evidence type="ECO:0000259" key="4">
    <source>
        <dbReference type="PROSITE" id="PS01124"/>
    </source>
</evidence>
<evidence type="ECO:0000313" key="6">
    <source>
        <dbReference type="Proteomes" id="UP001174932"/>
    </source>
</evidence>
<dbReference type="Pfam" id="PF12833">
    <property type="entry name" value="HTH_18"/>
    <property type="match status" value="1"/>
</dbReference>
<keyword evidence="3" id="KW-0804">Transcription</keyword>
<feature type="domain" description="HTH araC/xylS-type" evidence="4">
    <location>
        <begin position="180"/>
        <end position="278"/>
    </location>
</feature>
<keyword evidence="2" id="KW-0238">DNA-binding</keyword>
<sequence length="298" mass="32844">MPLESGIHHDARGEWMEPSISRRTFRIGRAPQRWFHHALFLSGGQAYLSGDSDAPAITGPAIIFFPPSESETIILAAGAHGSLVGVSPEIFAEATGDHAESSALRLFAGNLSISEFLASETVREIAPLFAGFLGEMQRETKASRMVIAAYARLILMASFRLADVSQQAGEAPASAGAILQRFRQAVELSFRHHRAISDYANELGISPDRLHDICRRTLDRSPLELVHDRLVQEARLRLERSARSIQEISDGLGFRDPANFSHFFKRKTGVSPARYRALAQSSPDQTTIPLASSYHDWP</sequence>
<organism evidence="5 6">
    <name type="scientific">Rhizobium alvei</name>
    <dbReference type="NCBI Taxonomy" id="1132659"/>
    <lineage>
        <taxon>Bacteria</taxon>
        <taxon>Pseudomonadati</taxon>
        <taxon>Pseudomonadota</taxon>
        <taxon>Alphaproteobacteria</taxon>
        <taxon>Hyphomicrobiales</taxon>
        <taxon>Rhizobiaceae</taxon>
        <taxon>Rhizobium/Agrobacterium group</taxon>
        <taxon>Rhizobium</taxon>
    </lineage>
</organism>
<evidence type="ECO:0000256" key="3">
    <source>
        <dbReference type="ARBA" id="ARBA00023163"/>
    </source>
</evidence>
<dbReference type="RefSeq" id="WP_304378483.1">
    <property type="nucleotide sequence ID" value="NZ_JAUOZU010000018.1"/>
</dbReference>
<dbReference type="SUPFAM" id="SSF46689">
    <property type="entry name" value="Homeodomain-like"/>
    <property type="match status" value="1"/>
</dbReference>